<gene>
    <name evidence="1" type="ORF">A2917_01590</name>
</gene>
<accession>A0A1F6XLP1</accession>
<dbReference type="Gene3D" id="3.30.420.40">
    <property type="match status" value="2"/>
</dbReference>
<evidence type="ECO:0008006" key="3">
    <source>
        <dbReference type="Google" id="ProtNLM"/>
    </source>
</evidence>
<reference evidence="1 2" key="1">
    <citation type="journal article" date="2016" name="Nat. Commun.">
        <title>Thousands of microbial genomes shed light on interconnected biogeochemical processes in an aquifer system.</title>
        <authorList>
            <person name="Anantharaman K."/>
            <person name="Brown C.T."/>
            <person name="Hug L.A."/>
            <person name="Sharon I."/>
            <person name="Castelle C.J."/>
            <person name="Probst A.J."/>
            <person name="Thomas B.C."/>
            <person name="Singh A."/>
            <person name="Wilkins M.J."/>
            <person name="Karaoz U."/>
            <person name="Brodie E.L."/>
            <person name="Williams K.H."/>
            <person name="Hubbard S.S."/>
            <person name="Banfield J.F."/>
        </authorList>
    </citation>
    <scope>NUCLEOTIDE SEQUENCE [LARGE SCALE GENOMIC DNA]</scope>
</reference>
<organism evidence="1 2">
    <name type="scientific">Candidatus Nomurabacteria bacterium RIFCSPLOWO2_01_FULL_42_17</name>
    <dbReference type="NCBI Taxonomy" id="1801780"/>
    <lineage>
        <taxon>Bacteria</taxon>
        <taxon>Candidatus Nomuraibacteriota</taxon>
    </lineage>
</organism>
<sequence>MGIFGWNKNKEKLVLVLYIGSSSVNGALFWTERSGVPKIVFSIREPIALEQNVEADRFFALTIKALENIASQIHRSGLGAPKEIFCVLSSLWYVSQTRIIRLEKNTPFIFTSKLADSLIQKEISFFEQEYLAKYSNSKKSVKTIEFKNVKTILNGYESRNPLNQKVKEVEMTIFFSIAGEQILAGIEEVVKKYFHFKDIKFSSFALASFAVVRDVYRESENFLLIDIGGEVTDISMVKKNILRESMSFPLGFNFMVRGVASMSSSSLVEAKSLISLWKDGHAGDAVVKNIGPVMEKLKMDWLTKFQESLANLSNDISIPATIYLAVDKDLADFFSEIIKNEQFNQYTLTESKFEVVFLGPKVFHGLAKFEEDIVRDPFLIISSIYVNRFLIRT</sequence>
<comment type="caution">
    <text evidence="1">The sequence shown here is derived from an EMBL/GenBank/DDBJ whole genome shotgun (WGS) entry which is preliminary data.</text>
</comment>
<name>A0A1F6XLP1_9BACT</name>
<dbReference type="EMBL" id="MFVE01000008">
    <property type="protein sequence ID" value="OGI95055.1"/>
    <property type="molecule type" value="Genomic_DNA"/>
</dbReference>
<protein>
    <recommendedName>
        <fullName evidence="3">SHS2 domain-containing protein</fullName>
    </recommendedName>
</protein>
<evidence type="ECO:0000313" key="2">
    <source>
        <dbReference type="Proteomes" id="UP000178104"/>
    </source>
</evidence>
<dbReference type="AlphaFoldDB" id="A0A1F6XLP1"/>
<proteinExistence type="predicted"/>
<evidence type="ECO:0000313" key="1">
    <source>
        <dbReference type="EMBL" id="OGI95055.1"/>
    </source>
</evidence>
<dbReference type="STRING" id="1801780.A2917_01590"/>
<dbReference type="Proteomes" id="UP000178104">
    <property type="component" value="Unassembled WGS sequence"/>
</dbReference>